<dbReference type="OrthoDB" id="10658972at2759"/>
<evidence type="ECO:0000256" key="1">
    <source>
        <dbReference type="SAM" id="Coils"/>
    </source>
</evidence>
<keyword evidence="4" id="KW-1185">Reference proteome</keyword>
<organism evidence="3 4">
    <name type="scientific">Halteria grandinella</name>
    <dbReference type="NCBI Taxonomy" id="5974"/>
    <lineage>
        <taxon>Eukaryota</taxon>
        <taxon>Sar</taxon>
        <taxon>Alveolata</taxon>
        <taxon>Ciliophora</taxon>
        <taxon>Intramacronucleata</taxon>
        <taxon>Spirotrichea</taxon>
        <taxon>Stichotrichia</taxon>
        <taxon>Sporadotrichida</taxon>
        <taxon>Halteriidae</taxon>
        <taxon>Halteria</taxon>
    </lineage>
</organism>
<feature type="coiled-coil region" evidence="1">
    <location>
        <begin position="488"/>
        <end position="522"/>
    </location>
</feature>
<reference evidence="3" key="1">
    <citation type="submission" date="2019-06" db="EMBL/GenBank/DDBJ databases">
        <authorList>
            <person name="Zheng W."/>
        </authorList>
    </citation>
    <scope>NUCLEOTIDE SEQUENCE</scope>
    <source>
        <strain evidence="3">QDHG01</strain>
    </source>
</reference>
<sequence>MEIQKPSQSCKMGEGPYCLGLQQYEASSDFLQNLQSLQKDLDLRTTTMLKKSNLESRDNQMQGVMISEESYSFILTFVSYNSATLSNPILVDKLIETAFGRNRKIVVEFESPVILTQQLYEDHVFAENLTEQNLAERSFYPNGTYAYSMSPSVPAVVNFQKPVQLQYLYLKEHRSPQFFMKKSYGHHEIKGYLNGKLVLQGSVVLFSNLWKQFLPADSGLIIDKIVIPSMVDFDSMMVGVDSLQPYYIAAQNKRLHPTPLLEKVFITKDMLRKQTDPFTGQLIPQMAEQYHFYSQSPPQPPKEAFQKGVSVAEQIDSIIEQVQAFLMKHLGREIENVKEFKDTIEMALAVLRSPVPEKIGLKDKENKVNQVLNHFTDYFLSRAFPDLAQYSDQHHFIKELAASLASMVDSIDTAQPQKPQQSSPKQEQKLPQTKQQKKQPTLQEYLDNYQEALESLQSPETIKNIERIFINKYIQDYTSASTDEARLTSQANEVLKSTKNRIEALQKERERLAKEKRTALLQGKSLMDDPRVKDELMKVMQTLGLGDILVENGLQMDDLMEIVEVVQDYLIASDDGNQGLKALKKKQYQEMYRKIIFKQDKDMMKGLSSKQREAKEKEYDDMSSFSLDIFEMYVGQITKIFDDTLESGEGEGMDDTIDSLFNMIGQMTNMDDLTTEDFIPDEDTDKQFKDWLEYYGVQDD</sequence>
<comment type="caution">
    <text evidence="3">The sequence shown here is derived from an EMBL/GenBank/DDBJ whole genome shotgun (WGS) entry which is preliminary data.</text>
</comment>
<feature type="compositionally biased region" description="Low complexity" evidence="2">
    <location>
        <begin position="415"/>
        <end position="441"/>
    </location>
</feature>
<name>A0A8J8T887_HALGN</name>
<evidence type="ECO:0000313" key="4">
    <source>
        <dbReference type="Proteomes" id="UP000785679"/>
    </source>
</evidence>
<protein>
    <submittedName>
        <fullName evidence="3">Uncharacterized protein</fullName>
    </submittedName>
</protein>
<keyword evidence="1" id="KW-0175">Coiled coil</keyword>
<proteinExistence type="predicted"/>
<feature type="region of interest" description="Disordered" evidence="2">
    <location>
        <begin position="411"/>
        <end position="441"/>
    </location>
</feature>
<evidence type="ECO:0000313" key="3">
    <source>
        <dbReference type="EMBL" id="TNV85086.1"/>
    </source>
</evidence>
<dbReference type="AlphaFoldDB" id="A0A8J8T887"/>
<accession>A0A8J8T887</accession>
<evidence type="ECO:0000256" key="2">
    <source>
        <dbReference type="SAM" id="MobiDB-lite"/>
    </source>
</evidence>
<dbReference type="EMBL" id="RRYP01002161">
    <property type="protein sequence ID" value="TNV85086.1"/>
    <property type="molecule type" value="Genomic_DNA"/>
</dbReference>
<gene>
    <name evidence="3" type="ORF">FGO68_gene11435</name>
</gene>
<dbReference type="Proteomes" id="UP000785679">
    <property type="component" value="Unassembled WGS sequence"/>
</dbReference>